<keyword evidence="1" id="KW-1003">Cell membrane</keyword>
<dbReference type="AlphaFoldDB" id="A0A7Z7PPP1"/>
<sequence length="421" mass="49227">MKKLYLSDLHIGDGTLKDDFKFDEDLIELIESSSKKNFNEIVIVGDGLELLTSEKVKEKGMVSYEELLESLDVSLIDRIEERHRDVFKVFREFSKTGDLIYIIGNHDSFLLFKEELRERVRQILGGNEKVKIVPYYLDRQFKTLAIHGNQYDIVNRFFINRKTGQLEQPFGDFMARFMMENFDPLLMRAELPEQSVRDYQNIHPTLDVFQWFDFIRRTFDINVDLQEEWSKNFVKLLKTPFAKVWIDKNWPVLKILAGLFINRHGGMKLGDFMVRMVMATRKFRKTDNLYRQARRMLGAEGMKGFRKAMNNDYFAGYGNGAPAIVPGELKGVIMGHNHRHVLRMVSNNGEEKFYANTGTWKPVVELIDDNPDNGFARRVELGYITIEMIDDEFLVQSKHIKKLSAVRLAERTSRNGTFFEV</sequence>
<reference evidence="7 8" key="1">
    <citation type="submission" date="2017-01" db="EMBL/GenBank/DDBJ databases">
        <authorList>
            <person name="Erauso G."/>
        </authorList>
    </citation>
    <scope>NUCLEOTIDE SEQUENCE [LARGE SCALE GENOMIC DNA]</scope>
    <source>
        <strain evidence="7">MESINF1</strain>
    </source>
</reference>
<accession>A0A7Z7PPP1</accession>
<feature type="domain" description="Calcineurin-like phosphoesterase" evidence="6">
    <location>
        <begin position="4"/>
        <end position="161"/>
    </location>
</feature>
<evidence type="ECO:0000256" key="4">
    <source>
        <dbReference type="ARBA" id="ARBA00023136"/>
    </source>
</evidence>
<evidence type="ECO:0000256" key="5">
    <source>
        <dbReference type="ARBA" id="ARBA00023211"/>
    </source>
</evidence>
<evidence type="ECO:0000256" key="3">
    <source>
        <dbReference type="ARBA" id="ARBA00022723"/>
    </source>
</evidence>
<evidence type="ECO:0000259" key="6">
    <source>
        <dbReference type="Pfam" id="PF00149"/>
    </source>
</evidence>
<keyword evidence="3" id="KW-0479">Metal-binding</keyword>
<dbReference type="RefSeq" id="WP_169699754.1">
    <property type="nucleotide sequence ID" value="NZ_LS974202.1"/>
</dbReference>
<organism evidence="7 8">
    <name type="scientific">Mesotoga infera</name>
    <dbReference type="NCBI Taxonomy" id="1236046"/>
    <lineage>
        <taxon>Bacteria</taxon>
        <taxon>Thermotogati</taxon>
        <taxon>Thermotogota</taxon>
        <taxon>Thermotogae</taxon>
        <taxon>Kosmotogales</taxon>
        <taxon>Kosmotogaceae</taxon>
        <taxon>Mesotoga</taxon>
    </lineage>
</organism>
<keyword evidence="4" id="KW-0472">Membrane</keyword>
<evidence type="ECO:0000313" key="8">
    <source>
        <dbReference type="Proteomes" id="UP000250796"/>
    </source>
</evidence>
<dbReference type="GO" id="GO:0009245">
    <property type="term" value="P:lipid A biosynthetic process"/>
    <property type="evidence" value="ECO:0007669"/>
    <property type="project" value="TreeGrafter"/>
</dbReference>
<dbReference type="Pfam" id="PF00149">
    <property type="entry name" value="Metallophos"/>
    <property type="match status" value="1"/>
</dbReference>
<dbReference type="GO" id="GO:0016020">
    <property type="term" value="C:membrane"/>
    <property type="evidence" value="ECO:0007669"/>
    <property type="project" value="GOC"/>
</dbReference>
<keyword evidence="5" id="KW-0464">Manganese</keyword>
<dbReference type="SUPFAM" id="SSF56300">
    <property type="entry name" value="Metallo-dependent phosphatases"/>
    <property type="match status" value="1"/>
</dbReference>
<dbReference type="GO" id="GO:0046872">
    <property type="term" value="F:metal ion binding"/>
    <property type="evidence" value="ECO:0007669"/>
    <property type="project" value="UniProtKB-KW"/>
</dbReference>
<dbReference type="Gene3D" id="3.60.21.10">
    <property type="match status" value="1"/>
</dbReference>
<dbReference type="InterPro" id="IPR029052">
    <property type="entry name" value="Metallo-depent_PP-like"/>
</dbReference>
<name>A0A7Z7PPP1_9BACT</name>
<dbReference type="KEGG" id="minf:MESINF_2187"/>
<dbReference type="Proteomes" id="UP000250796">
    <property type="component" value="Chromosome MESINF"/>
</dbReference>
<keyword evidence="2" id="KW-0997">Cell inner membrane</keyword>
<dbReference type="PANTHER" id="PTHR34990:SF2">
    <property type="entry name" value="BLL8164 PROTEIN"/>
    <property type="match status" value="1"/>
</dbReference>
<keyword evidence="8" id="KW-1185">Reference proteome</keyword>
<dbReference type="InterPro" id="IPR004843">
    <property type="entry name" value="Calcineurin-like_PHP"/>
</dbReference>
<evidence type="ECO:0000256" key="2">
    <source>
        <dbReference type="ARBA" id="ARBA00022519"/>
    </source>
</evidence>
<dbReference type="PANTHER" id="PTHR34990">
    <property type="entry name" value="UDP-2,3-DIACYLGLUCOSAMINE HYDROLASE-RELATED"/>
    <property type="match status" value="1"/>
</dbReference>
<dbReference type="EMBL" id="LS974202">
    <property type="protein sequence ID" value="SSC13627.1"/>
    <property type="molecule type" value="Genomic_DNA"/>
</dbReference>
<evidence type="ECO:0000313" key="7">
    <source>
        <dbReference type="EMBL" id="SSC13627.1"/>
    </source>
</evidence>
<evidence type="ECO:0000256" key="1">
    <source>
        <dbReference type="ARBA" id="ARBA00022475"/>
    </source>
</evidence>
<gene>
    <name evidence="7" type="ORF">MESINF_2187</name>
</gene>
<proteinExistence type="predicted"/>
<dbReference type="GO" id="GO:0008758">
    <property type="term" value="F:UDP-2,3-diacylglucosamine hydrolase activity"/>
    <property type="evidence" value="ECO:0007669"/>
    <property type="project" value="TreeGrafter"/>
</dbReference>
<protein>
    <recommendedName>
        <fullName evidence="6">Calcineurin-like phosphoesterase domain-containing protein</fullName>
    </recommendedName>
</protein>
<dbReference type="InterPro" id="IPR043461">
    <property type="entry name" value="LpxH-like"/>
</dbReference>